<feature type="transmembrane region" description="Helical" evidence="1">
    <location>
        <begin position="168"/>
        <end position="186"/>
    </location>
</feature>
<reference evidence="2" key="2">
    <citation type="submission" date="2021-04" db="EMBL/GenBank/DDBJ databases">
        <authorList>
            <person name="Gilroy R."/>
        </authorList>
    </citation>
    <scope>NUCLEOTIDE SEQUENCE</scope>
    <source>
        <strain evidence="2">CHK188-11489</strain>
    </source>
</reference>
<protein>
    <submittedName>
        <fullName evidence="2">ABC transporter permease</fullName>
    </submittedName>
</protein>
<sequence>MVELIRCEFCKLKRRRVLWLLAFAACLFPVPVVLLSGSSGGGVEGAFETASLILLSWIGVPLMVPFLAGLLAALLFCTEQDNGTLKNLYTIPVRPAVLALAKVAVIFLLAVVFTLLTFLAALAAAVGFGFSVAGLARKLAAAVLAGLFYAALSLPAVFLVLWLRRGMLLSVLLSGVYAVVLETMVWREVYAISNGRTPDWADPSLWTPPVLIFRWYPGFVSSVADTAEITAQDLFFLVPTWQVATACAAVTALCLPLILWVWKRREV</sequence>
<proteinExistence type="predicted"/>
<keyword evidence="1" id="KW-0812">Transmembrane</keyword>
<dbReference type="PANTHER" id="PTHR37305:SF1">
    <property type="entry name" value="MEMBRANE PROTEIN"/>
    <property type="match status" value="1"/>
</dbReference>
<organism evidence="2 3">
    <name type="scientific">Candidatus Gemmiger avistercoris</name>
    <dbReference type="NCBI Taxonomy" id="2838606"/>
    <lineage>
        <taxon>Bacteria</taxon>
        <taxon>Bacillati</taxon>
        <taxon>Bacillota</taxon>
        <taxon>Clostridia</taxon>
        <taxon>Eubacteriales</taxon>
        <taxon>Gemmiger</taxon>
    </lineage>
</organism>
<dbReference type="Proteomes" id="UP000824105">
    <property type="component" value="Unassembled WGS sequence"/>
</dbReference>
<keyword evidence="1" id="KW-0472">Membrane</keyword>
<dbReference type="Pfam" id="PF12730">
    <property type="entry name" value="ABC2_membrane_4"/>
    <property type="match status" value="1"/>
</dbReference>
<feature type="transmembrane region" description="Helical" evidence="1">
    <location>
        <begin position="52"/>
        <end position="76"/>
    </location>
</feature>
<accession>A0A9D2FJC0</accession>
<gene>
    <name evidence="2" type="ORF">H9724_02410</name>
</gene>
<evidence type="ECO:0000256" key="1">
    <source>
        <dbReference type="SAM" id="Phobius"/>
    </source>
</evidence>
<comment type="caution">
    <text evidence="2">The sequence shown here is derived from an EMBL/GenBank/DDBJ whole genome shotgun (WGS) entry which is preliminary data.</text>
</comment>
<evidence type="ECO:0000313" key="3">
    <source>
        <dbReference type="Proteomes" id="UP000824105"/>
    </source>
</evidence>
<dbReference type="AlphaFoldDB" id="A0A9D2FJC0"/>
<feature type="transmembrane region" description="Helical" evidence="1">
    <location>
        <begin position="97"/>
        <end position="127"/>
    </location>
</feature>
<feature type="transmembrane region" description="Helical" evidence="1">
    <location>
        <begin position="241"/>
        <end position="262"/>
    </location>
</feature>
<evidence type="ECO:0000313" key="2">
    <source>
        <dbReference type="EMBL" id="HIZ61607.1"/>
    </source>
</evidence>
<name>A0A9D2FJC0_9FIRM</name>
<feature type="transmembrane region" description="Helical" evidence="1">
    <location>
        <begin position="139"/>
        <end position="161"/>
    </location>
</feature>
<keyword evidence="1" id="KW-1133">Transmembrane helix</keyword>
<dbReference type="EMBL" id="DXBF01000018">
    <property type="protein sequence ID" value="HIZ61607.1"/>
    <property type="molecule type" value="Genomic_DNA"/>
</dbReference>
<reference evidence="2" key="1">
    <citation type="journal article" date="2021" name="PeerJ">
        <title>Extensive microbial diversity within the chicken gut microbiome revealed by metagenomics and culture.</title>
        <authorList>
            <person name="Gilroy R."/>
            <person name="Ravi A."/>
            <person name="Getino M."/>
            <person name="Pursley I."/>
            <person name="Horton D.L."/>
            <person name="Alikhan N.F."/>
            <person name="Baker D."/>
            <person name="Gharbi K."/>
            <person name="Hall N."/>
            <person name="Watson M."/>
            <person name="Adriaenssens E.M."/>
            <person name="Foster-Nyarko E."/>
            <person name="Jarju S."/>
            <person name="Secka A."/>
            <person name="Antonio M."/>
            <person name="Oren A."/>
            <person name="Chaudhuri R.R."/>
            <person name="La Ragione R."/>
            <person name="Hildebrand F."/>
            <person name="Pallen M.J."/>
        </authorList>
    </citation>
    <scope>NUCLEOTIDE SEQUENCE</scope>
    <source>
        <strain evidence="2">CHK188-11489</strain>
    </source>
</reference>
<dbReference type="PANTHER" id="PTHR37305">
    <property type="entry name" value="INTEGRAL MEMBRANE PROTEIN-RELATED"/>
    <property type="match status" value="1"/>
</dbReference>